<dbReference type="PANTHER" id="PTHR15690:SF0">
    <property type="entry name" value="NUCLEAR RECEPTOR COACTIVATOR 6"/>
    <property type="match status" value="1"/>
</dbReference>
<evidence type="ECO:0000256" key="1">
    <source>
        <dbReference type="SAM" id="Coils"/>
    </source>
</evidence>
<keyword evidence="1" id="KW-0175">Coiled coil</keyword>
<gene>
    <name evidence="3" type="ORF">B0T20DRAFT_488541</name>
</gene>
<evidence type="ECO:0008006" key="5">
    <source>
        <dbReference type="Google" id="ProtNLM"/>
    </source>
</evidence>
<feature type="compositionally biased region" description="Low complexity" evidence="2">
    <location>
        <begin position="988"/>
        <end position="1005"/>
    </location>
</feature>
<dbReference type="EMBL" id="JAUTDP010000012">
    <property type="protein sequence ID" value="KAK3391689.1"/>
    <property type="molecule type" value="Genomic_DNA"/>
</dbReference>
<feature type="region of interest" description="Disordered" evidence="2">
    <location>
        <begin position="652"/>
        <end position="685"/>
    </location>
</feature>
<proteinExistence type="predicted"/>
<dbReference type="GO" id="GO:0045944">
    <property type="term" value="P:positive regulation of transcription by RNA polymerase II"/>
    <property type="evidence" value="ECO:0007669"/>
    <property type="project" value="TreeGrafter"/>
</dbReference>
<comment type="caution">
    <text evidence="3">The sequence shown here is derived from an EMBL/GenBank/DDBJ whole genome shotgun (WGS) entry which is preliminary data.</text>
</comment>
<keyword evidence="4" id="KW-1185">Reference proteome</keyword>
<feature type="region of interest" description="Disordered" evidence="2">
    <location>
        <begin position="976"/>
        <end position="1122"/>
    </location>
</feature>
<feature type="compositionally biased region" description="Low complexity" evidence="2">
    <location>
        <begin position="1085"/>
        <end position="1103"/>
    </location>
</feature>
<reference evidence="3" key="2">
    <citation type="submission" date="2023-07" db="EMBL/GenBank/DDBJ databases">
        <authorList>
            <consortium name="Lawrence Berkeley National Laboratory"/>
            <person name="Haridas S."/>
            <person name="Hensen N."/>
            <person name="Bonometti L."/>
            <person name="Westerberg I."/>
            <person name="Brannstrom I.O."/>
            <person name="Guillou S."/>
            <person name="Cros-Aarteil S."/>
            <person name="Calhoun S."/>
            <person name="Kuo A."/>
            <person name="Mondo S."/>
            <person name="Pangilinan J."/>
            <person name="Riley R."/>
            <person name="LaButti K."/>
            <person name="Andreopoulos B."/>
            <person name="Lipzen A."/>
            <person name="Chen C."/>
            <person name="Yanf M."/>
            <person name="Daum C."/>
            <person name="Ng V."/>
            <person name="Clum A."/>
            <person name="Steindorff A."/>
            <person name="Ohm R."/>
            <person name="Martin F."/>
            <person name="Silar P."/>
            <person name="Natvig D."/>
            <person name="Lalanne C."/>
            <person name="Gautier V."/>
            <person name="Ament-velasquez S.L."/>
            <person name="Kruys A."/>
            <person name="Hutchinson M.I."/>
            <person name="Powell A.J."/>
            <person name="Barry K."/>
            <person name="Miller A.N."/>
            <person name="Grigoriev I.V."/>
            <person name="Debuchy R."/>
            <person name="Gladieux P."/>
            <person name="Thoren M.H."/>
            <person name="Johannesson H."/>
        </authorList>
    </citation>
    <scope>NUCLEOTIDE SEQUENCE</scope>
    <source>
        <strain evidence="3">FGSC 1904</strain>
    </source>
</reference>
<evidence type="ECO:0000313" key="3">
    <source>
        <dbReference type="EMBL" id="KAK3391689.1"/>
    </source>
</evidence>
<dbReference type="GO" id="GO:0005667">
    <property type="term" value="C:transcription regulator complex"/>
    <property type="evidence" value="ECO:0007669"/>
    <property type="project" value="TreeGrafter"/>
</dbReference>
<feature type="compositionally biased region" description="Low complexity" evidence="2">
    <location>
        <begin position="652"/>
        <end position="684"/>
    </location>
</feature>
<reference evidence="3" key="1">
    <citation type="journal article" date="2023" name="Mol. Phylogenet. Evol.">
        <title>Genome-scale phylogeny and comparative genomics of the fungal order Sordariales.</title>
        <authorList>
            <person name="Hensen N."/>
            <person name="Bonometti L."/>
            <person name="Westerberg I."/>
            <person name="Brannstrom I.O."/>
            <person name="Guillou S."/>
            <person name="Cros-Aarteil S."/>
            <person name="Calhoun S."/>
            <person name="Haridas S."/>
            <person name="Kuo A."/>
            <person name="Mondo S."/>
            <person name="Pangilinan J."/>
            <person name="Riley R."/>
            <person name="LaButti K."/>
            <person name="Andreopoulos B."/>
            <person name="Lipzen A."/>
            <person name="Chen C."/>
            <person name="Yan M."/>
            <person name="Daum C."/>
            <person name="Ng V."/>
            <person name="Clum A."/>
            <person name="Steindorff A."/>
            <person name="Ohm R.A."/>
            <person name="Martin F."/>
            <person name="Silar P."/>
            <person name="Natvig D.O."/>
            <person name="Lalanne C."/>
            <person name="Gautier V."/>
            <person name="Ament-Velasquez S.L."/>
            <person name="Kruys A."/>
            <person name="Hutchinson M.I."/>
            <person name="Powell A.J."/>
            <person name="Barry K."/>
            <person name="Miller A.N."/>
            <person name="Grigoriev I.V."/>
            <person name="Debuchy R."/>
            <person name="Gladieux P."/>
            <person name="Hiltunen Thoren M."/>
            <person name="Johannesson H."/>
        </authorList>
    </citation>
    <scope>NUCLEOTIDE SEQUENCE</scope>
    <source>
        <strain evidence="3">FGSC 1904</strain>
    </source>
</reference>
<evidence type="ECO:0000256" key="2">
    <source>
        <dbReference type="SAM" id="MobiDB-lite"/>
    </source>
</evidence>
<feature type="region of interest" description="Disordered" evidence="2">
    <location>
        <begin position="359"/>
        <end position="382"/>
    </location>
</feature>
<dbReference type="GO" id="GO:0003713">
    <property type="term" value="F:transcription coactivator activity"/>
    <property type="evidence" value="ECO:0007669"/>
    <property type="project" value="InterPro"/>
</dbReference>
<feature type="region of interest" description="Disordered" evidence="2">
    <location>
        <begin position="1"/>
        <end position="20"/>
    </location>
</feature>
<feature type="region of interest" description="Disordered" evidence="2">
    <location>
        <begin position="1169"/>
        <end position="1227"/>
    </location>
</feature>
<feature type="region of interest" description="Disordered" evidence="2">
    <location>
        <begin position="758"/>
        <end position="858"/>
    </location>
</feature>
<feature type="region of interest" description="Disordered" evidence="2">
    <location>
        <begin position="171"/>
        <end position="195"/>
    </location>
</feature>
<sequence length="1354" mass="146702">MAANMPPRAQAGQMMGPPPQHQVAQAVLARLTSQPTPGTGWQATHIQLTERVQRAVTLATNLKLAGQVDTWQDAVTAAVNYERHAFMQSPDKAQYDNLFSQRFQQLVAQREARVPSLQQHLQANALRQAQLAQQQQHIQQQQQQQQRQQQQQQHQQLMVNQMAMQRQLAQPGFHPNQHPGQVATMPHQPQPQPMPVGGPNQMMHARIHSLTMQIIQTLPTALMEYGQLQRLTERDGPMIKNAALKKFNTIPEQLRDPLREKVLSQLAPPHLQQLRAIGADPLMLYFEYSSLIQARRLSHGVADGQLLPPNLEAIRNEQQMGLRAQEAGQVVVPASSGPGGPGRNATPGPMANHMHTAAVQQGPNQTPRPPSAAPSGFHHPQVPMETLNASQVQVPIRGQGPNRNPPGQPGGLGGVPATSQGPAVNNMAAAPMQPSPAPVAQGMRTTLNPSFNHHANARPPSMQGNINASNPAMTAMLGNLNPNSVPAGLPESQIKDMMAKWEQQKNNMGNAQQVPKQPQMPGMPPQPHLMGVVNAPNQPLGIANTQQPGGVMPSGMQPGPGQPQLSGPQNPQRLQGLAGNARLMQVVDNCDIAPQALNLIQNLVQPSILPPNVKKWVQLKAWHSGAALPPPIHDKVGQLMLSYQQHLMQQLLRQQQQRAQAAAMAGAPQNPNGPGPSQQPNGMPLLPPKTNVPPSVLQVTPEELEAWRQKLPAIPDQTLQTIIRKHKYEQFARKLQAMKTGAGMVNQKPMVQMSLAGSNQPNMAASGPAAQMHAQYAAQTAMQKPADGGESASATPALSTSRIYQPPRIAPPNPSPVTGQKNLKRPHPGEANDVSRQNGGVPMQQTLSQAKQRTAPRPAVSYGFRNLWHEETKIVTKEYEQRPLPPVPMSAEVYQAAVLGLRELNLKLSQMSSIEGGFDRMMHDESSVRRLARSNVKVKMQAPKGAGQFRNPLTISLQDIEEMKLFYEDILNQMRSGATQPAAQSTEQPAGQAQPPQRAAPTAMPNAAPSEKQTQVPKQPPNRAPSKTTQPPAAPTTTQPPFALGHGPGMSPAGNPVYLNKTVLTDLQWPPPKKKQKTGGAQTTSPAAQPIASASPQIQAPSPEAKRQQATEPPKPLPNPYLCPEVGCEGNVVGFATAESRDDHYQEEHVKPNEDPLKFLHDNMALGLGLDKNSPKQSQAPMNKQELAATPMSRDASMRRQGSRLGTRGPEAAGTPGSGSGAPAQTTMPEDAWAMTGVNPQHLSNLFAPFDPAYTSEFGMSLSETPNDTPESSKTSEPSSDISDGVGLEINMDWAAMDPDLMENLNNVNLDGYEPPAFDRDMMVNDAFLTFDDSGTDFNKPFRLDTSLYMLNTN</sequence>
<dbReference type="Proteomes" id="UP001281003">
    <property type="component" value="Unassembled WGS sequence"/>
</dbReference>
<accession>A0AAE0U604</accession>
<feature type="region of interest" description="Disordered" evidence="2">
    <location>
        <begin position="548"/>
        <end position="570"/>
    </location>
</feature>
<dbReference type="InterPro" id="IPR026638">
    <property type="entry name" value="NCOA6"/>
</dbReference>
<feature type="non-terminal residue" evidence="3">
    <location>
        <position position="1354"/>
    </location>
</feature>
<feature type="compositionally biased region" description="Polar residues" evidence="2">
    <location>
        <begin position="792"/>
        <end position="803"/>
    </location>
</feature>
<dbReference type="PANTHER" id="PTHR15690">
    <property type="entry name" value="NUCLEAR RECEPTOR COACTIVATOR 6"/>
    <property type="match status" value="1"/>
</dbReference>
<dbReference type="GO" id="GO:0035097">
    <property type="term" value="C:histone methyltransferase complex"/>
    <property type="evidence" value="ECO:0007669"/>
    <property type="project" value="TreeGrafter"/>
</dbReference>
<feature type="compositionally biased region" description="Polar residues" evidence="2">
    <location>
        <begin position="834"/>
        <end position="852"/>
    </location>
</feature>
<feature type="coiled-coil region" evidence="1">
    <location>
        <begin position="131"/>
        <end position="160"/>
    </location>
</feature>
<feature type="region of interest" description="Disordered" evidence="2">
    <location>
        <begin position="1258"/>
        <end position="1285"/>
    </location>
</feature>
<feature type="compositionally biased region" description="Low complexity" evidence="2">
    <location>
        <begin position="1028"/>
        <end position="1041"/>
    </location>
</feature>
<organism evidence="3 4">
    <name type="scientific">Sordaria brevicollis</name>
    <dbReference type="NCBI Taxonomy" id="83679"/>
    <lineage>
        <taxon>Eukaryota</taxon>
        <taxon>Fungi</taxon>
        <taxon>Dikarya</taxon>
        <taxon>Ascomycota</taxon>
        <taxon>Pezizomycotina</taxon>
        <taxon>Sordariomycetes</taxon>
        <taxon>Sordariomycetidae</taxon>
        <taxon>Sordariales</taxon>
        <taxon>Sordariaceae</taxon>
        <taxon>Sordaria</taxon>
    </lineage>
</organism>
<feature type="compositionally biased region" description="Polar residues" evidence="2">
    <location>
        <begin position="976"/>
        <end position="987"/>
    </location>
</feature>
<feature type="compositionally biased region" description="Low complexity" evidence="2">
    <location>
        <begin position="1268"/>
        <end position="1283"/>
    </location>
</feature>
<name>A0AAE0U604_SORBR</name>
<protein>
    <recommendedName>
        <fullName evidence="5">Mediator complex subunit 15 KIX domain-containing protein</fullName>
    </recommendedName>
</protein>
<feature type="region of interest" description="Disordered" evidence="2">
    <location>
        <begin position="395"/>
        <end position="423"/>
    </location>
</feature>
<evidence type="ECO:0000313" key="4">
    <source>
        <dbReference type="Proteomes" id="UP001281003"/>
    </source>
</evidence>